<feature type="region of interest" description="Disordered" evidence="1">
    <location>
        <begin position="423"/>
        <end position="532"/>
    </location>
</feature>
<protein>
    <submittedName>
        <fullName evidence="2">Uncharacterized protein</fullName>
    </submittedName>
</protein>
<feature type="compositionally biased region" description="Polar residues" evidence="1">
    <location>
        <begin position="39"/>
        <end position="54"/>
    </location>
</feature>
<dbReference type="PANTHER" id="PTHR32091:SF4">
    <property type="entry name" value="OS07G0546100 PROTEIN"/>
    <property type="match status" value="1"/>
</dbReference>
<keyword evidence="3" id="KW-1185">Reference proteome</keyword>
<feature type="compositionally biased region" description="Basic and acidic residues" evidence="1">
    <location>
        <begin position="384"/>
        <end position="398"/>
    </location>
</feature>
<name>A0AAP0S2I8_LIQFO</name>
<feature type="region of interest" description="Disordered" evidence="1">
    <location>
        <begin position="547"/>
        <end position="600"/>
    </location>
</feature>
<sequence>MSKKKAFSGSTMSLKDFHGGSIPSDLPLPSAPGLIVRSGSDQQISTPWGNNLIRSDNRARPKSSGAARNLDEKASFLSHPAPIGQNFDEDERKPLDGISVPRRTISDDSIRATTPPIRQESKPDLVSSARPSDGNPVWRSPNLAPHSSPVRLVGATPVGVNLPDPGGNNRQTVVNSYQNAWGMRKELMGIGETGASSVLSGPNAESKFAQASALEKVSSGKWQSKNPLQLLPHLLVSRDNCSNMSNGVDLASERGDYDATWGSHAERGRIAEDEIQRDGNELLGFARERPPICAEEALTEQRQPVAAPEISERSKLKLVPRSKPLEISEKDRKQGHQQSIDSGKVKNPNEMYGNTTSPKLVSAVGEGGNQPVDRPKLNLKPRSKPLEQSEGSFERERNTLFGGARPRELVLKERGIDDLAINSLDLRQMPNRMNDSPKLEAVRGDHSVPNARRGERTENVTLDKRTGRDAERKDDQMEREKADIQRNRRNDNWRSSMDAEKQLLQQDWQAEPDTWRKPAEQPRPPSPDASGIRYGKVASALELAQAFSRPFSDPKTDDRISDQRGFPGRNQMPFSRLTDARELYSSPTTAPTARHHINGY</sequence>
<dbReference type="AlphaFoldDB" id="A0AAP0S2I8"/>
<gene>
    <name evidence="2" type="ORF">L1049_025105</name>
</gene>
<evidence type="ECO:0000313" key="3">
    <source>
        <dbReference type="Proteomes" id="UP001415857"/>
    </source>
</evidence>
<reference evidence="2 3" key="1">
    <citation type="journal article" date="2024" name="Plant J.">
        <title>Genome sequences and population genomics reveal climatic adaptation and genomic divergence between two closely related sweetgum species.</title>
        <authorList>
            <person name="Xu W.Q."/>
            <person name="Ren C.Q."/>
            <person name="Zhang X.Y."/>
            <person name="Comes H.P."/>
            <person name="Liu X.H."/>
            <person name="Li Y.G."/>
            <person name="Kettle C.J."/>
            <person name="Jalonen R."/>
            <person name="Gaisberger H."/>
            <person name="Ma Y.Z."/>
            <person name="Qiu Y.X."/>
        </authorList>
    </citation>
    <scope>NUCLEOTIDE SEQUENCE [LARGE SCALE GENOMIC DNA]</scope>
    <source>
        <strain evidence="2">Hangzhou</strain>
    </source>
</reference>
<evidence type="ECO:0000256" key="1">
    <source>
        <dbReference type="SAM" id="MobiDB-lite"/>
    </source>
</evidence>
<dbReference type="InterPro" id="IPR010433">
    <property type="entry name" value="EIF-4B_pln"/>
</dbReference>
<dbReference type="EMBL" id="JBBPBK010000005">
    <property type="protein sequence ID" value="KAK9285904.1"/>
    <property type="molecule type" value="Genomic_DNA"/>
</dbReference>
<organism evidence="2 3">
    <name type="scientific">Liquidambar formosana</name>
    <name type="common">Formosan gum</name>
    <dbReference type="NCBI Taxonomy" id="63359"/>
    <lineage>
        <taxon>Eukaryota</taxon>
        <taxon>Viridiplantae</taxon>
        <taxon>Streptophyta</taxon>
        <taxon>Embryophyta</taxon>
        <taxon>Tracheophyta</taxon>
        <taxon>Spermatophyta</taxon>
        <taxon>Magnoliopsida</taxon>
        <taxon>eudicotyledons</taxon>
        <taxon>Gunneridae</taxon>
        <taxon>Pentapetalae</taxon>
        <taxon>Saxifragales</taxon>
        <taxon>Altingiaceae</taxon>
        <taxon>Liquidambar</taxon>
    </lineage>
</organism>
<dbReference type="GO" id="GO:0003729">
    <property type="term" value="F:mRNA binding"/>
    <property type="evidence" value="ECO:0007669"/>
    <property type="project" value="TreeGrafter"/>
</dbReference>
<comment type="caution">
    <text evidence="2">The sequence shown here is derived from an EMBL/GenBank/DDBJ whole genome shotgun (WGS) entry which is preliminary data.</text>
</comment>
<feature type="region of interest" description="Disordered" evidence="1">
    <location>
        <begin position="297"/>
        <end position="400"/>
    </location>
</feature>
<feature type="compositionally biased region" description="Basic and acidic residues" evidence="1">
    <location>
        <begin position="552"/>
        <end position="562"/>
    </location>
</feature>
<proteinExistence type="predicted"/>
<accession>A0AAP0S2I8</accession>
<feature type="region of interest" description="Disordered" evidence="1">
    <location>
        <begin position="1"/>
        <end position="149"/>
    </location>
</feature>
<feature type="compositionally biased region" description="Basic and acidic residues" evidence="1">
    <location>
        <begin position="435"/>
        <end position="501"/>
    </location>
</feature>
<dbReference type="PANTHER" id="PTHR32091">
    <property type="entry name" value="EUKARYOTIC TRANSLATION INITIATION FACTOR 4B"/>
    <property type="match status" value="1"/>
</dbReference>
<dbReference type="GO" id="GO:0003743">
    <property type="term" value="F:translation initiation factor activity"/>
    <property type="evidence" value="ECO:0007669"/>
    <property type="project" value="InterPro"/>
</dbReference>
<dbReference type="Proteomes" id="UP001415857">
    <property type="component" value="Unassembled WGS sequence"/>
</dbReference>
<feature type="compositionally biased region" description="Basic and acidic residues" evidence="1">
    <location>
        <begin position="323"/>
        <end position="334"/>
    </location>
</feature>
<evidence type="ECO:0000313" key="2">
    <source>
        <dbReference type="EMBL" id="KAK9285904.1"/>
    </source>
</evidence>